<organism evidence="2 3">
    <name type="scientific">Sediminitomix flava</name>
    <dbReference type="NCBI Taxonomy" id="379075"/>
    <lineage>
        <taxon>Bacteria</taxon>
        <taxon>Pseudomonadati</taxon>
        <taxon>Bacteroidota</taxon>
        <taxon>Cytophagia</taxon>
        <taxon>Cytophagales</taxon>
        <taxon>Flammeovirgaceae</taxon>
        <taxon>Sediminitomix</taxon>
    </lineage>
</organism>
<accession>A0A315ZGA2</accession>
<protein>
    <submittedName>
        <fullName evidence="2">Uncharacterized protein</fullName>
    </submittedName>
</protein>
<evidence type="ECO:0000256" key="1">
    <source>
        <dbReference type="SAM" id="Phobius"/>
    </source>
</evidence>
<feature type="transmembrane region" description="Helical" evidence="1">
    <location>
        <begin position="44"/>
        <end position="66"/>
    </location>
</feature>
<evidence type="ECO:0000313" key="2">
    <source>
        <dbReference type="EMBL" id="PWJ44541.1"/>
    </source>
</evidence>
<dbReference type="Proteomes" id="UP000245535">
    <property type="component" value="Unassembled WGS sequence"/>
</dbReference>
<name>A0A315ZGA2_SEDFL</name>
<keyword evidence="1" id="KW-1133">Transmembrane helix</keyword>
<dbReference type="EMBL" id="QGDO01000001">
    <property type="protein sequence ID" value="PWJ44541.1"/>
    <property type="molecule type" value="Genomic_DNA"/>
</dbReference>
<reference evidence="2 3" key="1">
    <citation type="submission" date="2018-03" db="EMBL/GenBank/DDBJ databases">
        <title>Genomic Encyclopedia of Archaeal and Bacterial Type Strains, Phase II (KMG-II): from individual species to whole genera.</title>
        <authorList>
            <person name="Goeker M."/>
        </authorList>
    </citation>
    <scope>NUCLEOTIDE SEQUENCE [LARGE SCALE GENOMIC DNA]</scope>
    <source>
        <strain evidence="2 3">DSM 28229</strain>
    </source>
</reference>
<feature type="transmembrane region" description="Helical" evidence="1">
    <location>
        <begin position="87"/>
        <end position="112"/>
    </location>
</feature>
<proteinExistence type="predicted"/>
<dbReference type="AlphaFoldDB" id="A0A315ZGA2"/>
<keyword evidence="3" id="KW-1185">Reference proteome</keyword>
<feature type="transmembrane region" description="Helical" evidence="1">
    <location>
        <begin position="12"/>
        <end position="38"/>
    </location>
</feature>
<keyword evidence="1" id="KW-0812">Transmembrane</keyword>
<comment type="caution">
    <text evidence="2">The sequence shown here is derived from an EMBL/GenBank/DDBJ whole genome shotgun (WGS) entry which is preliminary data.</text>
</comment>
<gene>
    <name evidence="2" type="ORF">BC781_101912</name>
</gene>
<keyword evidence="1" id="KW-0472">Membrane</keyword>
<evidence type="ECO:0000313" key="3">
    <source>
        <dbReference type="Proteomes" id="UP000245535"/>
    </source>
</evidence>
<sequence>MKFFLTRIAPISLLAFIAQMIFPWWGVIAVCSFIYTLFMPPHSGWQAFFMGFFALLLLWGSAASVIDIQNEGILSKRIAMILQLPRSVYLVALTAFLGGLIAGLSSLSGFHFRRMLSI</sequence>